<feature type="domain" description="DUF1266" evidence="3">
    <location>
        <begin position="120"/>
        <end position="300"/>
    </location>
</feature>
<reference evidence="4 5" key="1">
    <citation type="submission" date="2018-12" db="EMBL/GenBank/DDBJ databases">
        <authorList>
            <consortium name="Pathogen Informatics"/>
        </authorList>
    </citation>
    <scope>NUCLEOTIDE SEQUENCE [LARGE SCALE GENOMIC DNA]</scope>
    <source>
        <strain evidence="4 5">NCTC13071</strain>
    </source>
</reference>
<dbReference type="GeneID" id="85011380"/>
<feature type="chain" id="PRO_5018562681" description="DUF1266 domain-containing protein" evidence="2">
    <location>
        <begin position="23"/>
        <end position="302"/>
    </location>
</feature>
<gene>
    <name evidence="4" type="ORF">NCTC13071_00474</name>
</gene>
<organism evidence="4 5">
    <name type="scientific">Segatella oris</name>
    <dbReference type="NCBI Taxonomy" id="28135"/>
    <lineage>
        <taxon>Bacteria</taxon>
        <taxon>Pseudomonadati</taxon>
        <taxon>Bacteroidota</taxon>
        <taxon>Bacteroidia</taxon>
        <taxon>Bacteroidales</taxon>
        <taxon>Prevotellaceae</taxon>
        <taxon>Segatella</taxon>
    </lineage>
</organism>
<protein>
    <recommendedName>
        <fullName evidence="3">DUF1266 domain-containing protein</fullName>
    </recommendedName>
</protein>
<feature type="signal peptide" evidence="2">
    <location>
        <begin position="1"/>
        <end position="22"/>
    </location>
</feature>
<name>A0A3S5EP53_9BACT</name>
<accession>A0A3S5EP53</accession>
<proteinExistence type="predicted"/>
<keyword evidence="1" id="KW-0812">Transmembrane</keyword>
<dbReference type="EMBL" id="LR134384">
    <property type="protein sequence ID" value="VEH14497.1"/>
    <property type="molecule type" value="Genomic_DNA"/>
</dbReference>
<evidence type="ECO:0000256" key="2">
    <source>
        <dbReference type="SAM" id="SignalP"/>
    </source>
</evidence>
<keyword evidence="2" id="KW-0732">Signal</keyword>
<dbReference type="Proteomes" id="UP000274578">
    <property type="component" value="Chromosome 1"/>
</dbReference>
<keyword evidence="1" id="KW-1133">Transmembrane helix</keyword>
<feature type="transmembrane region" description="Helical" evidence="1">
    <location>
        <begin position="41"/>
        <end position="62"/>
    </location>
</feature>
<sequence length="302" mass="34503">MKKKIIFCLIAMLGLFSQQAFALRFRVRVPSGSSESSNGVVTWIVYAVIAVVVAVTLYRYFFKIRGFLRQFKGDFLMDENSSLSKEQQRKMLLGAVYAVIDKGYLNTIKTGLEKEEREDRLEKDWNICTHDSAVDALNGLKIACTKDYSPNIGEAFKLKEQKAIEKYLRETFVNPNDAKACAKQIERAFKHIGNLVKEGIVRDEAEFSRIGGVAFEATRLVAIARMCAESKYISEQEMWEYVDFADEQAHKSLISWEDYGKSYVIGDCLWGADSYDLGQSSKIIRKLINDPKSPWKLFPFEK</sequence>
<evidence type="ECO:0000313" key="4">
    <source>
        <dbReference type="EMBL" id="VEH14497.1"/>
    </source>
</evidence>
<dbReference type="KEGG" id="poc:NCTC13071_00474"/>
<evidence type="ECO:0000259" key="3">
    <source>
        <dbReference type="Pfam" id="PF06889"/>
    </source>
</evidence>
<dbReference type="RefSeq" id="WP_025879566.1">
    <property type="nucleotide sequence ID" value="NZ_LR134384.1"/>
</dbReference>
<keyword evidence="1" id="KW-0472">Membrane</keyword>
<dbReference type="InterPro" id="IPR009677">
    <property type="entry name" value="DUF1266"/>
</dbReference>
<evidence type="ECO:0000256" key="1">
    <source>
        <dbReference type="SAM" id="Phobius"/>
    </source>
</evidence>
<evidence type="ECO:0000313" key="5">
    <source>
        <dbReference type="Proteomes" id="UP000274578"/>
    </source>
</evidence>
<dbReference type="AlphaFoldDB" id="A0A3S5EP53"/>
<dbReference type="Pfam" id="PF06889">
    <property type="entry name" value="DUF1266"/>
    <property type="match status" value="1"/>
</dbReference>